<dbReference type="GO" id="GO:0016567">
    <property type="term" value="P:protein ubiquitination"/>
    <property type="evidence" value="ECO:0007669"/>
    <property type="project" value="UniProtKB-UniPathway"/>
</dbReference>
<dbReference type="InterPro" id="IPR016024">
    <property type="entry name" value="ARM-type_fold"/>
</dbReference>
<dbReference type="EMBL" id="OV696686">
    <property type="protein sequence ID" value="CAH1226483.1"/>
    <property type="molecule type" value="Genomic_DNA"/>
</dbReference>
<sequence>MGGKNKQRTKGNVRPSSSGRMAELMSRVSSGESGFVGFGAMSGDLGYVPAAQGTEDIDASVDPEFRMVLRKLSKRDVTTKLKAIQEFGSLCKERSEEAVKGALPYWPRLYNRIAVDHDRRVREASQVAFQQLVLKVGRSLAPHLKHLMGIWLLSQCDTYVPSADAARLAFSSAFPQNKQAEALVFCKHEVLTHLQDNLFKQTPQTMSDPKTTSPEEVEAKYQRVVTASLMAIKLFMNIIPASENMDLTDTYARLLGNDKLWKFSKHKSPQIRGALYSVIAAFCVHAPEVARREAPRVCPSVLGNLDDSDPAVCPHLWEAVLHVISTIEDCWQHVNPRKSVLPKLWIVLRTAGKGSGTAIFPNILPLLSKIPADIIGTGIGFYQEFFNNLKMGLSSEHVQYNSRERGAVVSAFMECLRYCLVNNTGDDGEKLVIQNHLVLDQLMPVVEASLVEHKSRLSTSPLHPMVADLISYMDKRSQPDSDTHHTYQRLLTLLWRNLGPVCSAQLKMEGDSKTVHQVLNNVASLLECIRTPSTKHKLAKRTSRVTFSISDDHAHHGARLKTSPLHRPSSGESSGTESERTSVSTNDPEAALKDGPMLELVCSLSKSALKITKEENSLPHLTFLARMVKAFPCRHIFTELFKMDSKDGKEEDSQEEVVQEFFSVVLLPWLQKEDAVVATETEMSGQTMEHLVTILFALVECCEGQEQKFKLVDTVIQECNGIQAVQWIVQKGVAVSDSHPMHKWLRSETLGSRLLSLAQQLCSDSFRQQGEQHETADSEDSWDLLSLCLSTGDDNESLLAPEYQEKILQTFQQALPRDGHQLSEDPAQLHKCVGFICDVANSFFSSVPGCLLVPSSEDLLLTLFQIGASGQHKWKGTSSFTYNDPVKTKLHETWCSGVQALIADRGGLLNEEGFFCKAARWIKQSLTQNQGHLEHVQSLASASLSLVTTMVAALAEVDTGLEGEGGAPPGLNPTVVEFVRLLVPSKEEWETLREAVSQQWSQARMLDASLYFSTIPDPPQLGNDPAAVPDLLPVAIFVGRLLGNLQRGNIFAMSCFSNKVLFSTGSSFSESEDFRDSRCSESSERVSECSDESRNSLSLDLKEFHLSDHMTSISEFHASPRTSRMSSGESSARSDDKAFAASLRDGLGGELYLDVVLEVVYVWEWCNAATGKGHTGYQGVLHQPHRGSPLLMGLELLYYALLPLLSKVQHEDWEQLLSRAAKRSLEQGGLWSLSFGYLYNRYRRHSKRKQQKTDVLQLCGGLDRFSELDQASLHTLQTIVPLLTQEDTTLVLEVHAAKVLSCQREDINKVSGGVGALAVLSKCLGHSSSLSASWEVLMSVLNELAEWREGEEDIFLFNCHIGESPADQVTTNIEAMRFLGSLVEKAGVNFTQENWDFVLCSLVAFLQSCSESLGEDDVSFLTTAFAMESFNLLSTVADFLASHRGKKGKELPGNLFTEWNEFFSEGAYSVVLPMFMKLADTSKDQLKSLPLPSRRLLEATCAAVVHVPEDVLQAHPLEARLVAGQPSQLPDHLQTLLNHLCPMLLVENRALQLAAFKLLLRLMPSLASYDEGLITEGEKEEKEEVTLSPPAALLDVLEMTSTYVEVILAEVTAGECAVIQPGSEAHHFTMAYLLAWKLLLTFFRGANSELRAAYSSHLRESKSVQLLLLNLFRLMPSKPILMVERQRHESGKGSPSRQHAKSHQPKSMFEKEPGLDVKGEPSSPEMQHLACMVYYNTLEDLPAMVRQWWNSQDKRVSTLVERLTSKFVSPVLCAAEIQAVQNTQHSFDNMTVKGRPAAREVVATYTVDEVSMELVVQLPVNHPLGTVNVESGKRVGVASAQWRNWMLQMTTFLSHQNGSIMDGLILWKKNVDKRFEGVEDCMVCYSVIHGSNCQLPKLSCKTCKKKFHSACLYKWFSTSNQSTCPLCRNLW</sequence>
<dbReference type="InterPro" id="IPR013083">
    <property type="entry name" value="Znf_RING/FYVE/PHD"/>
</dbReference>
<evidence type="ECO:0000256" key="11">
    <source>
        <dbReference type="ARBA" id="ARBA00022771"/>
    </source>
</evidence>
<dbReference type="InterPro" id="IPR054477">
    <property type="entry name" value="LTN1_E3_ligase_6th"/>
</dbReference>
<dbReference type="CDD" id="cd16491">
    <property type="entry name" value="RING-CH-C4HC3_LTN1"/>
    <property type="match status" value="1"/>
</dbReference>
<keyword evidence="7" id="KW-0963">Cytoplasm</keyword>
<dbReference type="PANTHER" id="PTHR12389">
    <property type="entry name" value="ZINC FINGER PROTEIN 294"/>
    <property type="match status" value="1"/>
</dbReference>
<feature type="region of interest" description="Disordered" evidence="16">
    <location>
        <begin position="550"/>
        <end position="591"/>
    </location>
</feature>
<dbReference type="Pfam" id="PF22999">
    <property type="entry name" value="LTN1_E3_ligase_6th"/>
    <property type="match status" value="1"/>
</dbReference>
<evidence type="ECO:0000256" key="4">
    <source>
        <dbReference type="ARBA" id="ARBA00007997"/>
    </source>
</evidence>
<evidence type="ECO:0000256" key="15">
    <source>
        <dbReference type="RuleBase" id="RU367090"/>
    </source>
</evidence>
<dbReference type="FunFam" id="1.25.10.10:FF:001251">
    <property type="entry name" value="Predicted protein"/>
    <property type="match status" value="1"/>
</dbReference>
<evidence type="ECO:0000256" key="10">
    <source>
        <dbReference type="ARBA" id="ARBA00022737"/>
    </source>
</evidence>
<dbReference type="Gene3D" id="3.30.40.10">
    <property type="entry name" value="Zinc/RING finger domain, C3HC4 (zinc finger)"/>
    <property type="match status" value="1"/>
</dbReference>
<dbReference type="UniPathway" id="UPA00143"/>
<dbReference type="InterPro" id="IPR001841">
    <property type="entry name" value="Znf_RING"/>
</dbReference>
<dbReference type="InterPro" id="IPR056241">
    <property type="entry name" value="LTN1_HEAT_5th"/>
</dbReference>
<keyword evidence="11 14" id="KW-0863">Zinc-finger</keyword>
<dbReference type="PANTHER" id="PTHR12389:SF0">
    <property type="entry name" value="E3 UBIQUITIN-PROTEIN LIGASE LISTERIN"/>
    <property type="match status" value="1"/>
</dbReference>
<accession>A0A8J9W1H4</accession>
<evidence type="ECO:0000256" key="9">
    <source>
        <dbReference type="ARBA" id="ARBA00022723"/>
    </source>
</evidence>
<keyword evidence="10" id="KW-0677">Repeat</keyword>
<dbReference type="GO" id="GO:0043023">
    <property type="term" value="F:ribosomal large subunit binding"/>
    <property type="evidence" value="ECO:0007669"/>
    <property type="project" value="TreeGrafter"/>
</dbReference>
<dbReference type="SMART" id="SM00744">
    <property type="entry name" value="RINGv"/>
    <property type="match status" value="1"/>
</dbReference>
<feature type="compositionally biased region" description="Basic and acidic residues" evidence="16">
    <location>
        <begin position="1708"/>
        <end position="1719"/>
    </location>
</feature>
<dbReference type="EC" id="2.3.2.27" evidence="5 15"/>
<dbReference type="SUPFAM" id="SSF48371">
    <property type="entry name" value="ARM repeat"/>
    <property type="match status" value="1"/>
</dbReference>
<keyword evidence="12 15" id="KW-0833">Ubl conjugation pathway</keyword>
<evidence type="ECO:0000259" key="17">
    <source>
        <dbReference type="PROSITE" id="PS50089"/>
    </source>
</evidence>
<evidence type="ECO:0000313" key="18">
    <source>
        <dbReference type="EMBL" id="CAH1226477.1"/>
    </source>
</evidence>
<dbReference type="GO" id="GO:0072344">
    <property type="term" value="P:rescue of stalled ribosome"/>
    <property type="evidence" value="ECO:0007669"/>
    <property type="project" value="UniProtKB-UniRule"/>
</dbReference>
<comment type="subunit">
    <text evidence="15">Component of the ribosome quality control complex (RQC).</text>
</comment>
<dbReference type="GO" id="GO:0061630">
    <property type="term" value="F:ubiquitin protein ligase activity"/>
    <property type="evidence" value="ECO:0007669"/>
    <property type="project" value="UniProtKB-UniRule"/>
</dbReference>
<dbReference type="OrthoDB" id="6108at2759"/>
<keyword evidence="19" id="KW-1185">Reference proteome</keyword>
<dbReference type="GO" id="GO:1990116">
    <property type="term" value="P:ribosome-associated ubiquitin-dependent protein catabolic process"/>
    <property type="evidence" value="ECO:0007669"/>
    <property type="project" value="UniProtKB-UniRule"/>
</dbReference>
<dbReference type="GO" id="GO:0008270">
    <property type="term" value="F:zinc ion binding"/>
    <property type="evidence" value="ECO:0007669"/>
    <property type="project" value="UniProtKB-KW"/>
</dbReference>
<evidence type="ECO:0000256" key="7">
    <source>
        <dbReference type="ARBA" id="ARBA00022490"/>
    </source>
</evidence>
<comment type="catalytic activity">
    <reaction evidence="1 15">
        <text>S-ubiquitinyl-[E2 ubiquitin-conjugating enzyme]-L-cysteine + [acceptor protein]-L-lysine = [E2 ubiquitin-conjugating enzyme]-L-cysteine + N(6)-ubiquitinyl-[acceptor protein]-L-lysine.</text>
        <dbReference type="EC" id="2.3.2.27"/>
    </reaction>
</comment>
<evidence type="ECO:0000256" key="14">
    <source>
        <dbReference type="PROSITE-ProRule" id="PRU00175"/>
    </source>
</evidence>
<feature type="domain" description="RING-type" evidence="17">
    <location>
        <begin position="1881"/>
        <end position="1928"/>
    </location>
</feature>
<organism evidence="18 19">
    <name type="scientific">Branchiostoma lanceolatum</name>
    <name type="common">Common lancelet</name>
    <name type="synonym">Amphioxus lanceolatum</name>
    <dbReference type="NCBI Taxonomy" id="7740"/>
    <lineage>
        <taxon>Eukaryota</taxon>
        <taxon>Metazoa</taxon>
        <taxon>Chordata</taxon>
        <taxon>Cephalochordata</taxon>
        <taxon>Leptocardii</taxon>
        <taxon>Amphioxiformes</taxon>
        <taxon>Branchiostomatidae</taxon>
        <taxon>Branchiostoma</taxon>
    </lineage>
</organism>
<feature type="compositionally biased region" description="Low complexity" evidence="16">
    <location>
        <begin position="570"/>
        <end position="585"/>
    </location>
</feature>
<evidence type="ECO:0000256" key="12">
    <source>
        <dbReference type="ARBA" id="ARBA00022786"/>
    </source>
</evidence>
<dbReference type="InterPro" id="IPR011989">
    <property type="entry name" value="ARM-like"/>
</dbReference>
<evidence type="ECO:0000256" key="13">
    <source>
        <dbReference type="ARBA" id="ARBA00022833"/>
    </source>
</evidence>
<comment type="pathway">
    <text evidence="3 15">Protein modification; protein ubiquitination.</text>
</comment>
<dbReference type="InterPro" id="IPR054478">
    <property type="entry name" value="LTN1_UBC"/>
</dbReference>
<evidence type="ECO:0000256" key="3">
    <source>
        <dbReference type="ARBA" id="ARBA00004906"/>
    </source>
</evidence>
<name>A0A8J9W1H4_BRALA</name>
<evidence type="ECO:0000256" key="6">
    <source>
        <dbReference type="ARBA" id="ARBA00017157"/>
    </source>
</evidence>
<feature type="region of interest" description="Disordered" evidence="16">
    <location>
        <begin position="1685"/>
        <end position="1721"/>
    </location>
</feature>
<evidence type="ECO:0000256" key="8">
    <source>
        <dbReference type="ARBA" id="ARBA00022679"/>
    </source>
</evidence>
<dbReference type="Proteomes" id="UP000838412">
    <property type="component" value="Chromosome 1"/>
</dbReference>
<reference evidence="18" key="1">
    <citation type="submission" date="2022-01" db="EMBL/GenBank/DDBJ databases">
        <authorList>
            <person name="Braso-Vives M."/>
        </authorList>
    </citation>
    <scope>NUCLEOTIDE SEQUENCE</scope>
</reference>
<comment type="similarity">
    <text evidence="4 15">Belongs to the LTN1 family.</text>
</comment>
<feature type="compositionally biased region" description="Basic residues" evidence="16">
    <location>
        <begin position="1"/>
        <end position="11"/>
    </location>
</feature>
<keyword evidence="13 15" id="KW-0862">Zinc</keyword>
<protein>
    <recommendedName>
        <fullName evidence="6 15">E3 ubiquitin-protein ligase listerin</fullName>
        <ecNumber evidence="5 15">2.3.2.27</ecNumber>
    </recommendedName>
    <alternativeName>
        <fullName evidence="15">RING-type E3 ubiquitin transferase listerin</fullName>
    </alternativeName>
</protein>
<dbReference type="InterPro" id="IPR039795">
    <property type="entry name" value="LTN1/Rkr1"/>
</dbReference>
<keyword evidence="8 15" id="KW-0808">Transferase</keyword>
<comment type="function">
    <text evidence="15">E3 ubiquitin-protein ligase. Component of the ribosome quality control complex (RQC), a ribosome-associated complex that mediates ubiquitination and extraction of incompletely synthesized nascent chains for proteasomal degradation.</text>
</comment>
<dbReference type="InterPro" id="IPR011016">
    <property type="entry name" value="Znf_RING-CH"/>
</dbReference>
<dbReference type="GO" id="GO:1990112">
    <property type="term" value="C:RQC complex"/>
    <property type="evidence" value="ECO:0007669"/>
    <property type="project" value="UniProtKB-UniRule"/>
</dbReference>
<dbReference type="FunFam" id="3.30.40.10:FF:000038">
    <property type="entry name" value="E3 ubiquitin-protein ligase listerin"/>
    <property type="match status" value="1"/>
</dbReference>
<feature type="region of interest" description="Disordered" evidence="16">
    <location>
        <begin position="1"/>
        <end position="21"/>
    </location>
</feature>
<evidence type="ECO:0000256" key="2">
    <source>
        <dbReference type="ARBA" id="ARBA00004514"/>
    </source>
</evidence>
<dbReference type="PROSITE" id="PS50089">
    <property type="entry name" value="ZF_RING_2"/>
    <property type="match status" value="1"/>
</dbReference>
<dbReference type="Gene3D" id="1.25.10.10">
    <property type="entry name" value="Leucine-rich Repeat Variant"/>
    <property type="match status" value="1"/>
</dbReference>
<evidence type="ECO:0000256" key="1">
    <source>
        <dbReference type="ARBA" id="ARBA00000900"/>
    </source>
</evidence>
<dbReference type="InterPro" id="IPR054476">
    <property type="entry name" value="Ltn1_N"/>
</dbReference>
<evidence type="ECO:0000256" key="5">
    <source>
        <dbReference type="ARBA" id="ARBA00012483"/>
    </source>
</evidence>
<gene>
    <name evidence="18" type="primary">LTN1</name>
    <name evidence="18" type="ORF">BLAG_LOCUS294</name>
</gene>
<keyword evidence="9 15" id="KW-0479">Metal-binding</keyword>
<comment type="subcellular location">
    <subcellularLocation>
        <location evidence="2">Cytoplasm</location>
        <location evidence="2">Cytosol</location>
    </subcellularLocation>
</comment>
<dbReference type="GO" id="GO:0005829">
    <property type="term" value="C:cytosol"/>
    <property type="evidence" value="ECO:0007669"/>
    <property type="project" value="UniProtKB-SubCell"/>
</dbReference>
<dbReference type="Pfam" id="PF22958">
    <property type="entry name" value="Ltn1_1st"/>
    <property type="match status" value="1"/>
</dbReference>
<dbReference type="Pfam" id="PF23009">
    <property type="entry name" value="UBC_like"/>
    <property type="match status" value="1"/>
</dbReference>
<evidence type="ECO:0000256" key="16">
    <source>
        <dbReference type="SAM" id="MobiDB-lite"/>
    </source>
</evidence>
<evidence type="ECO:0000313" key="19">
    <source>
        <dbReference type="Proteomes" id="UP000838412"/>
    </source>
</evidence>
<dbReference type="InterPro" id="IPR039804">
    <property type="entry name" value="RING-CH-C4HC3_LTN1"/>
</dbReference>
<dbReference type="Pfam" id="PF24618">
    <property type="entry name" value="LTN1_E3_ligase_5th"/>
    <property type="match status" value="1"/>
</dbReference>
<proteinExistence type="inferred from homology"/>
<dbReference type="SUPFAM" id="SSF57850">
    <property type="entry name" value="RING/U-box"/>
    <property type="match status" value="1"/>
</dbReference>
<dbReference type="EMBL" id="OV696686">
    <property type="protein sequence ID" value="CAH1226477.1"/>
    <property type="molecule type" value="Genomic_DNA"/>
</dbReference>